<reference evidence="1" key="1">
    <citation type="submission" date="2022-04" db="EMBL/GenBank/DDBJ databases">
        <title>Jade perch genome.</title>
        <authorList>
            <person name="Chao B."/>
        </authorList>
    </citation>
    <scope>NUCLEOTIDE SEQUENCE</scope>
    <source>
        <strain evidence="1">CB-2022</strain>
    </source>
</reference>
<dbReference type="EMBL" id="CM041549">
    <property type="protein sequence ID" value="KAI3356945.1"/>
    <property type="molecule type" value="Genomic_DNA"/>
</dbReference>
<organism evidence="1 2">
    <name type="scientific">Scortum barcoo</name>
    <name type="common">barcoo grunter</name>
    <dbReference type="NCBI Taxonomy" id="214431"/>
    <lineage>
        <taxon>Eukaryota</taxon>
        <taxon>Metazoa</taxon>
        <taxon>Chordata</taxon>
        <taxon>Craniata</taxon>
        <taxon>Vertebrata</taxon>
        <taxon>Euteleostomi</taxon>
        <taxon>Actinopterygii</taxon>
        <taxon>Neopterygii</taxon>
        <taxon>Teleostei</taxon>
        <taxon>Neoteleostei</taxon>
        <taxon>Acanthomorphata</taxon>
        <taxon>Eupercaria</taxon>
        <taxon>Centrarchiformes</taxon>
        <taxon>Terapontoidei</taxon>
        <taxon>Terapontidae</taxon>
        <taxon>Scortum</taxon>
    </lineage>
</organism>
<gene>
    <name evidence="1" type="ORF">L3Q82_003586</name>
</gene>
<name>A0ACB8VMP2_9TELE</name>
<dbReference type="Proteomes" id="UP000831701">
    <property type="component" value="Chromosome 19"/>
</dbReference>
<keyword evidence="2" id="KW-1185">Reference proteome</keyword>
<proteinExistence type="predicted"/>
<evidence type="ECO:0000313" key="1">
    <source>
        <dbReference type="EMBL" id="KAI3356945.1"/>
    </source>
</evidence>
<accession>A0ACB8VMP2</accession>
<protein>
    <submittedName>
        <fullName evidence="1">Uncharacterized protein</fullName>
    </submittedName>
</protein>
<evidence type="ECO:0000313" key="2">
    <source>
        <dbReference type="Proteomes" id="UP000831701"/>
    </source>
</evidence>
<comment type="caution">
    <text evidence="1">The sequence shown here is derived from an EMBL/GenBank/DDBJ whole genome shotgun (WGS) entry which is preliminary data.</text>
</comment>
<sequence>MSKTLKKKKHWSAKVQECTVSWGGSGELVAVAEVRGGAELGEFPHLGHMVTEALVCHAGRFPCSGDVLLEVNGTPVSGLTNRDTLAVIRHFREPIRLKTVKPVRLALHTFAMSSDAAERLGDISEWQSPPNLPQMFGDMGIPPHCTFANTVRRAALRSPDFILEVSDKTEMDRLSRQCGLAHTSVPPVGIFLYTLGYKSAEKTQSQSPISWSVVVLHTWPRASTDGPSSILIQPAQPTQLFSRGTPPQRIDFWGPILLRARDNISYQTDIKPTALRTHLHSNHLLSQLLPWPRLLPELRRCWCFCQTSAWERDAADDLFPSAVSHASTEWQLVDERPIRSTFIITAVRPETEIRYQSAISTNAKVTVRRPLELEAAGHKRQSAVQSGLAAIYPPPLMPFGQYSAFYNCSFRLLLSKACHMSRDWRGGMGNEIEEDTRAGENSRRDEKEDEMHWMRVRDGRRGECETVKSKMPRSPPRDHPVDDEILVHSADSSRPLSHECHLGDRRKDGDMAGRDSLNLTANGENAFAERCPATKTSQCSSGCQLFAPSPIDNPVQKYSQGKRITAQSGKVLNTDLRHYLSLQFQKGSLDHKLQQVIRDNLYLRTIPCTTRQPREGEVPGVDYNFISVGEFRDLEESGLLLESGTYDGNYYGTPKPPAEPSPVQPDLVDQVLFDEEFDTEVQRKRTTSVSKMDRKDSAAPEEEEDEERPPMVNGLAEEDQLERQRQQQQQGEMQGAQRSSNGTTFSPPVSFSFYHLPYPYSQPIPLSVSMPVSLSPCRATEHKDKAEWRKTVPSYNQSAGAMDLRAWSTQDESQEPLPKNWEMAYTETGMVYFIDHNSKTTTWLDPRLAKKAKPPEKCEEGELPYGWEKIEDPQYGTYYVDHINQKTQFENPVLEAKRKLSVDIPAAVAPPAATPSAEEPGRGVRGFTRDPSQLKGSILQTALRKSPQGFGFTIIGGDRPDEFLQVKNVLPDGPAAHDNKIASGDVIVDINGTCVLGKTHADVVQMFQSIPINQYVDMVLCRGYPLPEDSSSSEDASGVLGTSKDTSPSPSTSTPQDPHYVVTDGGTLSRQTATVPPMTNGGRHHHHTHQHHHHLPHIPNQESPDPTLLQPELVSVPLVKGPGGFGFAIADCPLGQKVKMILDAQWCRGLLKGDVIKEINRQNVQTMSHSQVVDILKDLPVGSEVNVLVLRGGQTSPVKSLKPCTAPMSQASSQSSPQPAPHPGPQPVTQPQRQEVINNAETLVQPEVPPTPLPFPANTLRSSSPKPDASELYLKSKAIQDSKPPNTKDLDVFIKRNQESGFGFRVLGGEGPDQPVYIGAIVPLGAAEKDGRLRAGDELLCIDGVPVKGKSHKQVLELMTNAARKGQVMLTVRRKLTHSEGDGEEDGGQQPLQVASVLVNSSPKMPRGELPNAVQPSRPECFDVTLQRKDNEGFGFVILTSKNKPPPGVIPHKIGRIIEGSPTDRIGQMKVGDRISAVNGRSIMELSHNDIVQLIKDAGNSVTLTVVPEDDSAPPSGTNSAKQSPSTQHRAVGQQPPSYPDRNGDTEMKNVLLSKDMGNLITSGSKQGCFVVELERSQRGFGFSLRGGKEYNMGLFILRLAEDGPALKDGRIHVGDQIVEINGEATQGITHTRAIELIQAGGSKVHLLLRPGQGLVPDHSSKDKVTIPTSSFSRLSTSDGQSSPASPSSVSLSTSELSPSSPKTAAPDEFSSGDPRASGSPGAGQEHGRQASRPRGQQLSLHGHKRTTSPGTQTRKPSRSDSKSASPRRATEGWADSAERSPSPRKTERGYSGSLEDMSKERKAQGQRDHRSSSPRKSSKREQDPAVPLKNQVEPQSPRRPAGQQPSVTYGEGKDRRHKEEDAAYWQEKGAAESFGTTERHKKSKRPEQEAQKSHSQTHRERAGSDADTGTLSRRGGREKGEEYRESKHHGPTEEAHRKDPRGSSSSIQDPSCNGTTTTSKKAPITPGPWKVPSSAKIQVKMLILAVTVWKLSRCVDDVSLLALPLVAQIKLTMTSAEQK</sequence>